<dbReference type="InterPro" id="IPR029068">
    <property type="entry name" value="Glyas_Bleomycin-R_OHBP_Dase"/>
</dbReference>
<evidence type="ECO:0000259" key="1">
    <source>
        <dbReference type="PROSITE" id="PS51819"/>
    </source>
</evidence>
<dbReference type="SUPFAM" id="SSF54593">
    <property type="entry name" value="Glyoxalase/Bleomycin resistance protein/Dihydroxybiphenyl dioxygenase"/>
    <property type="match status" value="1"/>
</dbReference>
<dbReference type="Pfam" id="PF18029">
    <property type="entry name" value="Glyoxalase_6"/>
    <property type="match status" value="1"/>
</dbReference>
<reference evidence="2" key="1">
    <citation type="submission" date="2022-11" db="EMBL/GenBank/DDBJ databases">
        <authorList>
            <person name="Mo P."/>
        </authorList>
    </citation>
    <scope>NUCLEOTIDE SEQUENCE</scope>
    <source>
        <strain evidence="2">HUAS 11-8</strain>
    </source>
</reference>
<dbReference type="PROSITE" id="PS51819">
    <property type="entry name" value="VOC"/>
    <property type="match status" value="1"/>
</dbReference>
<gene>
    <name evidence="2" type="ORF">ORV05_28090</name>
</gene>
<organism evidence="2 3">
    <name type="scientific">Amycolatopsis cynarae</name>
    <dbReference type="NCBI Taxonomy" id="2995223"/>
    <lineage>
        <taxon>Bacteria</taxon>
        <taxon>Bacillati</taxon>
        <taxon>Actinomycetota</taxon>
        <taxon>Actinomycetes</taxon>
        <taxon>Pseudonocardiales</taxon>
        <taxon>Pseudonocardiaceae</taxon>
        <taxon>Amycolatopsis</taxon>
    </lineage>
</organism>
<dbReference type="PANTHER" id="PTHR35908">
    <property type="entry name" value="HYPOTHETICAL FUSION PROTEIN"/>
    <property type="match status" value="1"/>
</dbReference>
<accession>A0ABY7B1S8</accession>
<feature type="domain" description="VOC" evidence="1">
    <location>
        <begin position="4"/>
        <end position="117"/>
    </location>
</feature>
<dbReference type="Proteomes" id="UP001163203">
    <property type="component" value="Chromosome"/>
</dbReference>
<dbReference type="RefSeq" id="WP_268755004.1">
    <property type="nucleotide sequence ID" value="NZ_CP113836.1"/>
</dbReference>
<keyword evidence="3" id="KW-1185">Reference proteome</keyword>
<dbReference type="CDD" id="cd06587">
    <property type="entry name" value="VOC"/>
    <property type="match status" value="1"/>
</dbReference>
<protein>
    <submittedName>
        <fullName evidence="2">VOC family protein</fullName>
    </submittedName>
</protein>
<dbReference type="EMBL" id="CP113836">
    <property type="protein sequence ID" value="WAL64778.1"/>
    <property type="molecule type" value="Genomic_DNA"/>
</dbReference>
<dbReference type="Gene3D" id="3.10.180.10">
    <property type="entry name" value="2,3-Dihydroxybiphenyl 1,2-Dioxygenase, domain 1"/>
    <property type="match status" value="1"/>
</dbReference>
<sequence length="118" mass="12633">MSVTLSTIVIDCANPAGLAEFYRTATGWKITSADEDSAYLGDGGPVQLGFQRVPGYRSPGWPEDAKHFHLDFTVSDPAAAERELLALGAAKPEFQPGGADWTVLTDPEGHPFCLVPEN</sequence>
<dbReference type="PANTHER" id="PTHR35908:SF1">
    <property type="entry name" value="CONSERVED PROTEIN"/>
    <property type="match status" value="1"/>
</dbReference>
<evidence type="ECO:0000313" key="3">
    <source>
        <dbReference type="Proteomes" id="UP001163203"/>
    </source>
</evidence>
<dbReference type="InterPro" id="IPR041581">
    <property type="entry name" value="Glyoxalase_6"/>
</dbReference>
<evidence type="ECO:0000313" key="2">
    <source>
        <dbReference type="EMBL" id="WAL64778.1"/>
    </source>
</evidence>
<name>A0ABY7B1S8_9PSEU</name>
<dbReference type="InterPro" id="IPR037523">
    <property type="entry name" value="VOC_core"/>
</dbReference>
<proteinExistence type="predicted"/>